<dbReference type="OrthoDB" id="4325372at2"/>
<feature type="transmembrane region" description="Helical" evidence="7">
    <location>
        <begin position="317"/>
        <end position="339"/>
    </location>
</feature>
<dbReference type="PROSITE" id="PS50850">
    <property type="entry name" value="MFS"/>
    <property type="match status" value="1"/>
</dbReference>
<dbReference type="EMBL" id="FMZZ01000014">
    <property type="protein sequence ID" value="SDD62340.1"/>
    <property type="molecule type" value="Genomic_DNA"/>
</dbReference>
<evidence type="ECO:0000256" key="5">
    <source>
        <dbReference type="ARBA" id="ARBA00022989"/>
    </source>
</evidence>
<feature type="transmembrane region" description="Helical" evidence="7">
    <location>
        <begin position="60"/>
        <end position="78"/>
    </location>
</feature>
<keyword evidence="2" id="KW-0813">Transport</keyword>
<name>A0A1G6W8R6_9PSEU</name>
<evidence type="ECO:0000256" key="2">
    <source>
        <dbReference type="ARBA" id="ARBA00022448"/>
    </source>
</evidence>
<evidence type="ECO:0000313" key="10">
    <source>
        <dbReference type="Proteomes" id="UP000199501"/>
    </source>
</evidence>
<dbReference type="GO" id="GO:0022857">
    <property type="term" value="F:transmembrane transporter activity"/>
    <property type="evidence" value="ECO:0007669"/>
    <property type="project" value="InterPro"/>
</dbReference>
<comment type="subcellular location">
    <subcellularLocation>
        <location evidence="1">Cell membrane</location>
        <topology evidence="1">Multi-pass membrane protein</topology>
    </subcellularLocation>
</comment>
<keyword evidence="4 7" id="KW-0812">Transmembrane</keyword>
<feature type="transmembrane region" description="Helical" evidence="7">
    <location>
        <begin position="90"/>
        <end position="110"/>
    </location>
</feature>
<dbReference type="CDD" id="cd17321">
    <property type="entry name" value="MFS_MMR_MDR_like"/>
    <property type="match status" value="1"/>
</dbReference>
<dbReference type="Gene3D" id="1.20.1250.20">
    <property type="entry name" value="MFS general substrate transporter like domains"/>
    <property type="match status" value="1"/>
</dbReference>
<dbReference type="InterPro" id="IPR020846">
    <property type="entry name" value="MFS_dom"/>
</dbReference>
<dbReference type="PANTHER" id="PTHR42718">
    <property type="entry name" value="MAJOR FACILITATOR SUPERFAMILY MULTIDRUG TRANSPORTER MFSC"/>
    <property type="match status" value="1"/>
</dbReference>
<keyword evidence="10" id="KW-1185">Reference proteome</keyword>
<evidence type="ECO:0000256" key="1">
    <source>
        <dbReference type="ARBA" id="ARBA00004651"/>
    </source>
</evidence>
<accession>A0A1G6W8R6</accession>
<feature type="transmembrane region" description="Helical" evidence="7">
    <location>
        <begin position="237"/>
        <end position="261"/>
    </location>
</feature>
<proteinExistence type="predicted"/>
<dbReference type="AlphaFoldDB" id="A0A1G6W8R6"/>
<dbReference type="PANTHER" id="PTHR42718:SF46">
    <property type="entry name" value="BLR6921 PROTEIN"/>
    <property type="match status" value="1"/>
</dbReference>
<feature type="transmembrane region" description="Helical" evidence="7">
    <location>
        <begin position="370"/>
        <end position="390"/>
    </location>
</feature>
<sequence>MSDTFERVEETAKAPPTAAAAGKVVLLTLLLAEFMVQIDATIVNVSLPSIQTELGFTGNSLAWVVNGYMLLYGGLLLLGGRLADVYGRRLVLMTGVSVFTVASVVCGLAQDPVTMVLARAVQGMGGAAAAPAVLSLIITMFAEGTARNKALAAWGGASAGGSLFGLLIGGVLTSTTDWRWIFLINLPIGVAIVVLAPIVLKESKADKRPSLDAAGAVTITAALLIITYALLDAHSGGSAFSLSSLVLLAVGLALVGVFIGLEKRHHDPVIPLTLFRNRNTAGSLGATALFGTTQMGYFFFVTLYLQNVLGLSAIQTGLSYLPLLAGYAVTAGMATKIIAAKGVRTALVPGLVSVTVGMAWLSQVPADGSYWVNVLGPTVLAGIGLGLTFVPLSISSTAGIDPRNAGAVSGLFNVAMLVGGAVGIAVLTTAAAFTGPIPMAPLTAPTSEAIGGFEGVFLAGAGLAALALLVCLTVLRVPKQTSEAT</sequence>
<dbReference type="GO" id="GO:0005886">
    <property type="term" value="C:plasma membrane"/>
    <property type="evidence" value="ECO:0007669"/>
    <property type="project" value="UniProtKB-SubCell"/>
</dbReference>
<evidence type="ECO:0000259" key="8">
    <source>
        <dbReference type="PROSITE" id="PS50850"/>
    </source>
</evidence>
<feature type="transmembrane region" description="Helical" evidence="7">
    <location>
        <begin position="282"/>
        <end position="305"/>
    </location>
</feature>
<feature type="transmembrane region" description="Helical" evidence="7">
    <location>
        <begin position="211"/>
        <end position="231"/>
    </location>
</feature>
<evidence type="ECO:0000256" key="7">
    <source>
        <dbReference type="SAM" id="Phobius"/>
    </source>
</evidence>
<dbReference type="PROSITE" id="PS00216">
    <property type="entry name" value="SUGAR_TRANSPORT_1"/>
    <property type="match status" value="1"/>
</dbReference>
<evidence type="ECO:0000256" key="6">
    <source>
        <dbReference type="ARBA" id="ARBA00023136"/>
    </source>
</evidence>
<keyword evidence="3" id="KW-1003">Cell membrane</keyword>
<protein>
    <submittedName>
        <fullName evidence="9">Drug resistance transporter, EmrB/QacA subfamily</fullName>
    </submittedName>
</protein>
<evidence type="ECO:0000256" key="4">
    <source>
        <dbReference type="ARBA" id="ARBA00022692"/>
    </source>
</evidence>
<feature type="transmembrane region" description="Helical" evidence="7">
    <location>
        <begin position="116"/>
        <end position="139"/>
    </location>
</feature>
<dbReference type="Gene3D" id="1.20.1720.10">
    <property type="entry name" value="Multidrug resistance protein D"/>
    <property type="match status" value="1"/>
</dbReference>
<feature type="transmembrane region" description="Helical" evidence="7">
    <location>
        <begin position="178"/>
        <end position="199"/>
    </location>
</feature>
<keyword evidence="5 7" id="KW-1133">Transmembrane helix</keyword>
<dbReference type="InterPro" id="IPR005829">
    <property type="entry name" value="Sugar_transporter_CS"/>
</dbReference>
<feature type="transmembrane region" description="Helical" evidence="7">
    <location>
        <begin position="20"/>
        <end position="40"/>
    </location>
</feature>
<dbReference type="RefSeq" id="WP_091455330.1">
    <property type="nucleotide sequence ID" value="NZ_FMZZ01000014.1"/>
</dbReference>
<evidence type="ECO:0000313" key="9">
    <source>
        <dbReference type="EMBL" id="SDD62340.1"/>
    </source>
</evidence>
<keyword evidence="6 7" id="KW-0472">Membrane</keyword>
<dbReference type="InterPro" id="IPR036259">
    <property type="entry name" value="MFS_trans_sf"/>
</dbReference>
<gene>
    <name evidence="9" type="ORF">SAMN05216174_11472</name>
</gene>
<dbReference type="InterPro" id="IPR011701">
    <property type="entry name" value="MFS"/>
</dbReference>
<evidence type="ECO:0000256" key="3">
    <source>
        <dbReference type="ARBA" id="ARBA00022475"/>
    </source>
</evidence>
<feature type="transmembrane region" description="Helical" evidence="7">
    <location>
        <begin position="151"/>
        <end position="172"/>
    </location>
</feature>
<feature type="transmembrane region" description="Helical" evidence="7">
    <location>
        <begin position="346"/>
        <end position="364"/>
    </location>
</feature>
<feature type="transmembrane region" description="Helical" evidence="7">
    <location>
        <begin position="455"/>
        <end position="475"/>
    </location>
</feature>
<feature type="transmembrane region" description="Helical" evidence="7">
    <location>
        <begin position="411"/>
        <end position="435"/>
    </location>
</feature>
<reference evidence="10" key="1">
    <citation type="submission" date="2016-10" db="EMBL/GenBank/DDBJ databases">
        <authorList>
            <person name="Varghese N."/>
            <person name="Submissions S."/>
        </authorList>
    </citation>
    <scope>NUCLEOTIDE SEQUENCE [LARGE SCALE GENOMIC DNA]</scope>
    <source>
        <strain evidence="10">IBRC-M 10403</strain>
    </source>
</reference>
<dbReference type="Proteomes" id="UP000199501">
    <property type="component" value="Unassembled WGS sequence"/>
</dbReference>
<dbReference type="Pfam" id="PF07690">
    <property type="entry name" value="MFS_1"/>
    <property type="match status" value="1"/>
</dbReference>
<feature type="domain" description="Major facilitator superfamily (MFS) profile" evidence="8">
    <location>
        <begin position="25"/>
        <end position="479"/>
    </location>
</feature>
<dbReference type="SUPFAM" id="SSF103473">
    <property type="entry name" value="MFS general substrate transporter"/>
    <property type="match status" value="1"/>
</dbReference>
<organism evidence="9 10">
    <name type="scientific">Actinokineospora iranica</name>
    <dbReference type="NCBI Taxonomy" id="1271860"/>
    <lineage>
        <taxon>Bacteria</taxon>
        <taxon>Bacillati</taxon>
        <taxon>Actinomycetota</taxon>
        <taxon>Actinomycetes</taxon>
        <taxon>Pseudonocardiales</taxon>
        <taxon>Pseudonocardiaceae</taxon>
        <taxon>Actinokineospora</taxon>
    </lineage>
</organism>
<dbReference type="STRING" id="1271860.SAMN05216174_11472"/>